<keyword evidence="1" id="KW-0812">Transmembrane</keyword>
<comment type="caution">
    <text evidence="2">The sequence shown here is derived from an EMBL/GenBank/DDBJ whole genome shotgun (WGS) entry which is preliminary data.</text>
</comment>
<keyword evidence="1" id="KW-0472">Membrane</keyword>
<name>A0ABP8K5R6_9MICO</name>
<organism evidence="2 3">
    <name type="scientific">Fodinibacter luteus</name>
    <dbReference type="NCBI Taxonomy" id="552064"/>
    <lineage>
        <taxon>Bacteria</taxon>
        <taxon>Bacillati</taxon>
        <taxon>Actinomycetota</taxon>
        <taxon>Actinomycetes</taxon>
        <taxon>Micrococcales</taxon>
        <taxon>Intrasporangiaceae</taxon>
        <taxon>Fodinibacter (ex Wang et al. 2009)</taxon>
    </lineage>
</organism>
<dbReference type="EMBL" id="BAABGM010000004">
    <property type="protein sequence ID" value="GAA4400747.1"/>
    <property type="molecule type" value="Genomic_DNA"/>
</dbReference>
<sequence length="153" mass="16166">MSEAAHRWAVPGTKGWEGASLLALLVFVGVGAVYGGVGLVMSGLGMPREWLDPLPVDTWTWPGVALLVTVALPQLATAWLVGWRDPRAGVVGVVAGAGLVLWIVVQVALIQRFFFLQPVIAVIGLVEVGLALAWIRRGRSRGPSAPAGSRRRG</sequence>
<feature type="transmembrane region" description="Helical" evidence="1">
    <location>
        <begin position="21"/>
        <end position="41"/>
    </location>
</feature>
<keyword evidence="1" id="KW-1133">Transmembrane helix</keyword>
<evidence type="ECO:0000313" key="3">
    <source>
        <dbReference type="Proteomes" id="UP001500945"/>
    </source>
</evidence>
<dbReference type="Proteomes" id="UP001500945">
    <property type="component" value="Unassembled WGS sequence"/>
</dbReference>
<gene>
    <name evidence="2" type="ORF">GCM10023168_09810</name>
</gene>
<dbReference type="RefSeq" id="WP_345202952.1">
    <property type="nucleotide sequence ID" value="NZ_BAABGM010000004.1"/>
</dbReference>
<evidence type="ECO:0000313" key="2">
    <source>
        <dbReference type="EMBL" id="GAA4400747.1"/>
    </source>
</evidence>
<accession>A0ABP8K5R6</accession>
<evidence type="ECO:0000256" key="1">
    <source>
        <dbReference type="SAM" id="Phobius"/>
    </source>
</evidence>
<keyword evidence="3" id="KW-1185">Reference proteome</keyword>
<feature type="transmembrane region" description="Helical" evidence="1">
    <location>
        <begin position="88"/>
        <end position="109"/>
    </location>
</feature>
<proteinExistence type="predicted"/>
<feature type="transmembrane region" description="Helical" evidence="1">
    <location>
        <begin position="115"/>
        <end position="135"/>
    </location>
</feature>
<reference evidence="3" key="1">
    <citation type="journal article" date="2019" name="Int. J. Syst. Evol. Microbiol.">
        <title>The Global Catalogue of Microorganisms (GCM) 10K type strain sequencing project: providing services to taxonomists for standard genome sequencing and annotation.</title>
        <authorList>
            <consortium name="The Broad Institute Genomics Platform"/>
            <consortium name="The Broad Institute Genome Sequencing Center for Infectious Disease"/>
            <person name="Wu L."/>
            <person name="Ma J."/>
        </authorList>
    </citation>
    <scope>NUCLEOTIDE SEQUENCE [LARGE SCALE GENOMIC DNA]</scope>
    <source>
        <strain evidence="3">JCM 17809</strain>
    </source>
</reference>
<protein>
    <submittedName>
        <fullName evidence="2">Uncharacterized protein</fullName>
    </submittedName>
</protein>
<feature type="transmembrane region" description="Helical" evidence="1">
    <location>
        <begin position="61"/>
        <end position="81"/>
    </location>
</feature>